<comment type="similarity">
    <text evidence="2 3">Belongs to the BCP1 family.</text>
</comment>
<reference evidence="5" key="1">
    <citation type="submission" date="2025-08" db="UniProtKB">
        <authorList>
            <consortium name="Ensembl"/>
        </authorList>
    </citation>
    <scope>IDENTIFICATION</scope>
</reference>
<dbReference type="Pfam" id="PF13862">
    <property type="entry name" value="BCCIP"/>
    <property type="match status" value="1"/>
</dbReference>
<dbReference type="AlphaFoldDB" id="A0A8C4X0V1"/>
<evidence type="ECO:0000256" key="4">
    <source>
        <dbReference type="SAM" id="MobiDB-lite"/>
    </source>
</evidence>
<protein>
    <recommendedName>
        <fullName evidence="3">Protein BCCIP homolog</fullName>
    </recommendedName>
</protein>
<feature type="region of interest" description="Disordered" evidence="4">
    <location>
        <begin position="1"/>
        <end position="49"/>
    </location>
</feature>
<reference evidence="5" key="2">
    <citation type="submission" date="2025-09" db="UniProtKB">
        <authorList>
            <consortium name="Ensembl"/>
        </authorList>
    </citation>
    <scope>IDENTIFICATION</scope>
</reference>
<dbReference type="OMA" id="WAIENEA"/>
<accession>A0A8C4X0V1</accession>
<dbReference type="PANTHER" id="PTHR13261:SF0">
    <property type="entry name" value="BRCA2 AND CDKN1A-INTERACTING PROTEIN"/>
    <property type="match status" value="1"/>
</dbReference>
<keyword evidence="6" id="KW-1185">Reference proteome</keyword>
<dbReference type="PANTHER" id="PTHR13261">
    <property type="entry name" value="BRCA2 AND CDKN1A INTERACTING PROTEIN"/>
    <property type="match status" value="1"/>
</dbReference>
<evidence type="ECO:0000313" key="5">
    <source>
        <dbReference type="Ensembl" id="ENSEBUP00000025181.1"/>
    </source>
</evidence>
<dbReference type="GO" id="GO:0005634">
    <property type="term" value="C:nucleus"/>
    <property type="evidence" value="ECO:0007669"/>
    <property type="project" value="TreeGrafter"/>
</dbReference>
<evidence type="ECO:0000313" key="6">
    <source>
        <dbReference type="Proteomes" id="UP000694388"/>
    </source>
</evidence>
<comment type="subcellular location">
    <subcellularLocation>
        <location evidence="1">Cytoplasm</location>
        <location evidence="1">Cytoskeleton</location>
        <location evidence="1">Spindle pole</location>
    </subcellularLocation>
</comment>
<dbReference type="GO" id="GO:0000922">
    <property type="term" value="C:spindle pole"/>
    <property type="evidence" value="ECO:0007669"/>
    <property type="project" value="UniProtKB-SubCell"/>
</dbReference>
<name>A0A8C4X0V1_EPTBU</name>
<feature type="compositionally biased region" description="Acidic residues" evidence="4">
    <location>
        <begin position="29"/>
        <end position="45"/>
    </location>
</feature>
<organism evidence="5 6">
    <name type="scientific">Eptatretus burgeri</name>
    <name type="common">Inshore hagfish</name>
    <dbReference type="NCBI Taxonomy" id="7764"/>
    <lineage>
        <taxon>Eukaryota</taxon>
        <taxon>Metazoa</taxon>
        <taxon>Chordata</taxon>
        <taxon>Craniata</taxon>
        <taxon>Vertebrata</taxon>
        <taxon>Cyclostomata</taxon>
        <taxon>Myxini</taxon>
        <taxon>Myxiniformes</taxon>
        <taxon>Myxinidae</taxon>
        <taxon>Eptatretinae</taxon>
        <taxon>Eptatretus</taxon>
    </lineage>
</organism>
<evidence type="ECO:0000256" key="2">
    <source>
        <dbReference type="ARBA" id="ARBA00006781"/>
    </source>
</evidence>
<dbReference type="Proteomes" id="UP000694388">
    <property type="component" value="Unplaced"/>
</dbReference>
<dbReference type="GeneTree" id="ENSGT00390000000696"/>
<evidence type="ECO:0000256" key="1">
    <source>
        <dbReference type="ARBA" id="ARBA00004647"/>
    </source>
</evidence>
<sequence>MASRRKQRMLGLPDEERSDEETGPLKEGDEGEKNDDAESSDESNSDSEIGREVMVDFEAHAPQDVDVPGMKQLLRQLFLKAPVDLSELADLIVQQNYIGSVLKQALVSEDSEEEEEDDDGGAVFGLTTLISLANRKSSGCLEQLCSFLVSRCEAHNPPGLAARLKAVLTDASRPVGLLLSERFLNVPPQAALPLYKQLLSELADAKKFGRHCGSCYYLLLISKTCRVTRAESHKNVHKAKTETSYLNVEEETFEKLVEMKYSYPVRGEGDSYLGGRWSFDDPTMEPWRDVLLVPISKLASAVAGMAEMLAG</sequence>
<dbReference type="PIRSF" id="PIRSF028983">
    <property type="entry name" value="BCP1"/>
    <property type="match status" value="1"/>
</dbReference>
<proteinExistence type="inferred from homology"/>
<dbReference type="InterPro" id="IPR025602">
    <property type="entry name" value="BCP1_family"/>
</dbReference>
<evidence type="ECO:0000256" key="3">
    <source>
        <dbReference type="PIRNR" id="PIRNR028983"/>
    </source>
</evidence>
<dbReference type="Ensembl" id="ENSEBUT00000025757.1">
    <property type="protein sequence ID" value="ENSEBUP00000025181.1"/>
    <property type="gene ID" value="ENSEBUG00000015538.1"/>
</dbReference>